<evidence type="ECO:0000256" key="5">
    <source>
        <dbReference type="ARBA" id="ARBA00023274"/>
    </source>
</evidence>
<dbReference type="GO" id="GO:0003735">
    <property type="term" value="F:structural constituent of ribosome"/>
    <property type="evidence" value="ECO:0007669"/>
    <property type="project" value="InterPro"/>
</dbReference>
<evidence type="ECO:0000256" key="4">
    <source>
        <dbReference type="ARBA" id="ARBA00023128"/>
    </source>
</evidence>
<keyword evidence="8" id="KW-1185">Reference proteome</keyword>
<proteinExistence type="inferred from homology"/>
<comment type="similarity">
    <text evidence="2">Belongs to the mitochondrion-specific ribosomal protein mL49 family.</text>
</comment>
<dbReference type="Pfam" id="PF05046">
    <property type="entry name" value="Img2"/>
    <property type="match status" value="1"/>
</dbReference>
<accession>A0A9P7CZ60</accession>
<evidence type="ECO:0000256" key="1">
    <source>
        <dbReference type="ARBA" id="ARBA00004173"/>
    </source>
</evidence>
<gene>
    <name evidence="7" type="ORF">EV702DRAFT_974967</name>
</gene>
<dbReference type="Proteomes" id="UP000714275">
    <property type="component" value="Unassembled WGS sequence"/>
</dbReference>
<evidence type="ECO:0000313" key="7">
    <source>
        <dbReference type="EMBL" id="KAG1774315.1"/>
    </source>
</evidence>
<keyword evidence="4" id="KW-0496">Mitochondrion</keyword>
<dbReference type="GO" id="GO:0005762">
    <property type="term" value="C:mitochondrial large ribosomal subunit"/>
    <property type="evidence" value="ECO:0007669"/>
    <property type="project" value="TreeGrafter"/>
</dbReference>
<evidence type="ECO:0000256" key="3">
    <source>
        <dbReference type="ARBA" id="ARBA00022980"/>
    </source>
</evidence>
<evidence type="ECO:0000256" key="2">
    <source>
        <dbReference type="ARBA" id="ARBA00005677"/>
    </source>
</evidence>
<dbReference type="GO" id="GO:0006412">
    <property type="term" value="P:translation"/>
    <property type="evidence" value="ECO:0007669"/>
    <property type="project" value="InterPro"/>
</dbReference>
<dbReference type="InterPro" id="IPR007740">
    <property type="entry name" value="Ribosomal_mL49"/>
</dbReference>
<comment type="caution">
    <text evidence="7">The sequence shown here is derived from an EMBL/GenBank/DDBJ whole genome shotgun (WGS) entry which is preliminary data.</text>
</comment>
<dbReference type="PANTHER" id="PTHR13477:SF0">
    <property type="entry name" value="LARGE RIBOSOMAL SUBUNIT PROTEIN ML49"/>
    <property type="match status" value="1"/>
</dbReference>
<sequence>MSFITRAYFIRRNSCGSLPVYTDIRNGGTKYLISIRNVQGKVDSLANDLKQSLFSHNSPQANRLKVQVVAQRHLVVSGGRWKNDVISWLTSKGF</sequence>
<keyword evidence="3 7" id="KW-0689">Ribosomal protein</keyword>
<protein>
    <recommendedName>
        <fullName evidence="6">Large ribosomal subunit protein mL49</fullName>
    </recommendedName>
</protein>
<dbReference type="AlphaFoldDB" id="A0A9P7CZ60"/>
<keyword evidence="5" id="KW-0687">Ribonucleoprotein</keyword>
<evidence type="ECO:0000256" key="6">
    <source>
        <dbReference type="ARBA" id="ARBA00035191"/>
    </source>
</evidence>
<reference evidence="7" key="1">
    <citation type="journal article" date="2020" name="New Phytol.">
        <title>Comparative genomics reveals dynamic genome evolution in host specialist ectomycorrhizal fungi.</title>
        <authorList>
            <person name="Lofgren L.A."/>
            <person name="Nguyen N.H."/>
            <person name="Vilgalys R."/>
            <person name="Ruytinx J."/>
            <person name="Liao H.L."/>
            <person name="Branco S."/>
            <person name="Kuo A."/>
            <person name="LaButti K."/>
            <person name="Lipzen A."/>
            <person name="Andreopoulos W."/>
            <person name="Pangilinan J."/>
            <person name="Riley R."/>
            <person name="Hundley H."/>
            <person name="Na H."/>
            <person name="Barry K."/>
            <person name="Grigoriev I.V."/>
            <person name="Stajich J.E."/>
            <person name="Kennedy P.G."/>
        </authorList>
    </citation>
    <scope>NUCLEOTIDE SEQUENCE</scope>
    <source>
        <strain evidence="7">DOB743</strain>
    </source>
</reference>
<organism evidence="7 8">
    <name type="scientific">Suillus placidus</name>
    <dbReference type="NCBI Taxonomy" id="48579"/>
    <lineage>
        <taxon>Eukaryota</taxon>
        <taxon>Fungi</taxon>
        <taxon>Dikarya</taxon>
        <taxon>Basidiomycota</taxon>
        <taxon>Agaricomycotina</taxon>
        <taxon>Agaricomycetes</taxon>
        <taxon>Agaricomycetidae</taxon>
        <taxon>Boletales</taxon>
        <taxon>Suillineae</taxon>
        <taxon>Suillaceae</taxon>
        <taxon>Suillus</taxon>
    </lineage>
</organism>
<dbReference type="OrthoDB" id="19439at2759"/>
<dbReference type="Gene3D" id="3.30.780.10">
    <property type="entry name" value="SUI1-like domain"/>
    <property type="match status" value="1"/>
</dbReference>
<evidence type="ECO:0000313" key="8">
    <source>
        <dbReference type="Proteomes" id="UP000714275"/>
    </source>
</evidence>
<dbReference type="PANTHER" id="PTHR13477">
    <property type="entry name" value="MITOCHONDRIAL 39S RIBOSOMAL PROTEIN L49"/>
    <property type="match status" value="1"/>
</dbReference>
<comment type="subcellular location">
    <subcellularLocation>
        <location evidence="1">Mitochondrion</location>
    </subcellularLocation>
</comment>
<name>A0A9P7CZ60_9AGAM</name>
<dbReference type="EMBL" id="JABBWD010000043">
    <property type="protein sequence ID" value="KAG1774315.1"/>
    <property type="molecule type" value="Genomic_DNA"/>
</dbReference>